<comment type="caution">
    <text evidence="1">The sequence shown here is derived from an EMBL/GenBank/DDBJ whole genome shotgun (WGS) entry which is preliminary data.</text>
</comment>
<dbReference type="OrthoDB" id="9772751at2"/>
<gene>
    <name evidence="1" type="ORF">C7H19_07970</name>
</gene>
<dbReference type="CDD" id="cd02440">
    <property type="entry name" value="AdoMet_MTases"/>
    <property type="match status" value="1"/>
</dbReference>
<organism evidence="1 2">
    <name type="scientific">Aphanothece hegewaldii CCALA 016</name>
    <dbReference type="NCBI Taxonomy" id="2107694"/>
    <lineage>
        <taxon>Bacteria</taxon>
        <taxon>Bacillati</taxon>
        <taxon>Cyanobacteriota</taxon>
        <taxon>Cyanophyceae</taxon>
        <taxon>Oscillatoriophycideae</taxon>
        <taxon>Chroococcales</taxon>
        <taxon>Aphanothecaceae</taxon>
        <taxon>Aphanothece</taxon>
    </lineage>
</organism>
<sequence length="222" mass="25259">MSKLLTNQKIAFLAWNLYKDAPITTRLLASARTYICPMQPLLGEVPKHSTVLDIGCGSGLFLFLLIANEQVTKAVGIDANAKMLNSTKLTAHQLAQKRLGIDINFIEADNPNDWPNNNFSVVSMIDVIHHIPPEKQQAVFEEATQRVCPGGYLLYKDMCKQPFWRATANRLHDLILARQWIHYCPIDKIKQWGSACGLTLEKESYYSKWVYGHEKLVFKKPE</sequence>
<dbReference type="PANTHER" id="PTHR43591">
    <property type="entry name" value="METHYLTRANSFERASE"/>
    <property type="match status" value="1"/>
</dbReference>
<proteinExistence type="predicted"/>
<reference evidence="1 2" key="1">
    <citation type="submission" date="2018-03" db="EMBL/GenBank/DDBJ databases">
        <title>The ancient ancestry and fast evolution of plastids.</title>
        <authorList>
            <person name="Moore K.R."/>
            <person name="Magnabosco C."/>
            <person name="Momper L."/>
            <person name="Gold D.A."/>
            <person name="Bosak T."/>
            <person name="Fournier G.P."/>
        </authorList>
    </citation>
    <scope>NUCLEOTIDE SEQUENCE [LARGE SCALE GENOMIC DNA]</scope>
    <source>
        <strain evidence="1 2">CCALA 016</strain>
    </source>
</reference>
<dbReference type="RefSeq" id="WP_106456347.1">
    <property type="nucleotide sequence ID" value="NZ_PXOH01000006.1"/>
</dbReference>
<dbReference type="AlphaFoldDB" id="A0A2T1LZR9"/>
<dbReference type="Gene3D" id="3.40.50.150">
    <property type="entry name" value="Vaccinia Virus protein VP39"/>
    <property type="match status" value="1"/>
</dbReference>
<keyword evidence="2" id="KW-1185">Reference proteome</keyword>
<reference evidence="1 2" key="2">
    <citation type="submission" date="2018-03" db="EMBL/GenBank/DDBJ databases">
        <authorList>
            <person name="Keele B.F."/>
        </authorList>
    </citation>
    <scope>NUCLEOTIDE SEQUENCE [LARGE SCALE GENOMIC DNA]</scope>
    <source>
        <strain evidence="1 2">CCALA 016</strain>
    </source>
</reference>
<dbReference type="Proteomes" id="UP000239001">
    <property type="component" value="Unassembled WGS sequence"/>
</dbReference>
<accession>A0A2T1LZR9</accession>
<dbReference type="InterPro" id="IPR029063">
    <property type="entry name" value="SAM-dependent_MTases_sf"/>
</dbReference>
<name>A0A2T1LZR9_9CHRO</name>
<dbReference type="Pfam" id="PF13489">
    <property type="entry name" value="Methyltransf_23"/>
    <property type="match status" value="1"/>
</dbReference>
<protein>
    <recommendedName>
        <fullName evidence="3">Methyltransferase domain-containing protein</fullName>
    </recommendedName>
</protein>
<evidence type="ECO:0000313" key="2">
    <source>
        <dbReference type="Proteomes" id="UP000239001"/>
    </source>
</evidence>
<evidence type="ECO:0008006" key="3">
    <source>
        <dbReference type="Google" id="ProtNLM"/>
    </source>
</evidence>
<dbReference type="SUPFAM" id="SSF53335">
    <property type="entry name" value="S-adenosyl-L-methionine-dependent methyltransferases"/>
    <property type="match status" value="1"/>
</dbReference>
<evidence type="ECO:0000313" key="1">
    <source>
        <dbReference type="EMBL" id="PSF37906.1"/>
    </source>
</evidence>
<dbReference type="EMBL" id="PXOH01000006">
    <property type="protein sequence ID" value="PSF37906.1"/>
    <property type="molecule type" value="Genomic_DNA"/>
</dbReference>